<dbReference type="RefSeq" id="WP_269425708.1">
    <property type="nucleotide sequence ID" value="NZ_JAPWGM010000001.1"/>
</dbReference>
<evidence type="ECO:0008006" key="4">
    <source>
        <dbReference type="Google" id="ProtNLM"/>
    </source>
</evidence>
<evidence type="ECO:0000313" key="3">
    <source>
        <dbReference type="Proteomes" id="UP001144347"/>
    </source>
</evidence>
<comment type="caution">
    <text evidence="2">The sequence shown here is derived from an EMBL/GenBank/DDBJ whole genome shotgun (WGS) entry which is preliminary data.</text>
</comment>
<dbReference type="Gene3D" id="2.20.110.10">
    <property type="entry name" value="Histone H3 K4-specific methyltransferase SET7/9 N-terminal domain"/>
    <property type="match status" value="1"/>
</dbReference>
<feature type="chain" id="PRO_5047255374" description="Toxin-antitoxin system YwqK family antitoxin" evidence="1">
    <location>
        <begin position="20"/>
        <end position="228"/>
    </location>
</feature>
<protein>
    <recommendedName>
        <fullName evidence="4">Toxin-antitoxin system YwqK family antitoxin</fullName>
    </recommendedName>
</protein>
<dbReference type="Proteomes" id="UP001144347">
    <property type="component" value="Unassembled WGS sequence"/>
</dbReference>
<dbReference type="Pfam" id="PF07661">
    <property type="entry name" value="MORN_2"/>
    <property type="match status" value="1"/>
</dbReference>
<name>A0ABT4L3W5_9SPHI</name>
<evidence type="ECO:0000256" key="1">
    <source>
        <dbReference type="SAM" id="SignalP"/>
    </source>
</evidence>
<accession>A0ABT4L3W5</accession>
<dbReference type="EMBL" id="JAPWGM010000001">
    <property type="protein sequence ID" value="MCZ4242614.1"/>
    <property type="molecule type" value="Genomic_DNA"/>
</dbReference>
<dbReference type="SUPFAM" id="SSF82185">
    <property type="entry name" value="Histone H3 K4-specific methyltransferase SET7/9 N-terminal domain"/>
    <property type="match status" value="1"/>
</dbReference>
<keyword evidence="1" id="KW-0732">Signal</keyword>
<feature type="signal peptide" evidence="1">
    <location>
        <begin position="1"/>
        <end position="19"/>
    </location>
</feature>
<gene>
    <name evidence="2" type="ORF">O0955_01235</name>
</gene>
<sequence length="228" mass="26186">MIKLISLFALLLVSTSSFSQEKTIYFDADWQPTTKNKMVYFRPVPKAVNGKFLFKDYYKSGKLQFEGFSLSKTEEKFEGLVTYYGEDGQNLGQSNFKNGILNGDFTIYYPDGKLKSKGTYLGGEVEKSLSFNYRGLEDWNEEYDLATKYNGAQKTIEIIFDGNIKGIRKETFFEDRMIRSYDETGKLIGEVTLDYNDEPVAGIVADYIFSPMKVEKIHTYKDGKEVIK</sequence>
<dbReference type="InterPro" id="IPR011652">
    <property type="entry name" value="MORN_2"/>
</dbReference>
<evidence type="ECO:0000313" key="2">
    <source>
        <dbReference type="EMBL" id="MCZ4242614.1"/>
    </source>
</evidence>
<keyword evidence="3" id="KW-1185">Reference proteome</keyword>
<reference evidence="2" key="1">
    <citation type="submission" date="2022-12" db="EMBL/GenBank/DDBJ databases">
        <title>Genome sequence of HCMS5-2.</title>
        <authorList>
            <person name="Woo H."/>
        </authorList>
    </citation>
    <scope>NUCLEOTIDE SEQUENCE</scope>
    <source>
        <strain evidence="2">HCMS5-2</strain>
    </source>
</reference>
<proteinExistence type="predicted"/>
<organism evidence="2 3">
    <name type="scientific">Pedobacter punctiformis</name>
    <dbReference type="NCBI Taxonomy" id="3004097"/>
    <lineage>
        <taxon>Bacteria</taxon>
        <taxon>Pseudomonadati</taxon>
        <taxon>Bacteroidota</taxon>
        <taxon>Sphingobacteriia</taxon>
        <taxon>Sphingobacteriales</taxon>
        <taxon>Sphingobacteriaceae</taxon>
        <taxon>Pedobacter</taxon>
    </lineage>
</organism>